<dbReference type="InterPro" id="IPR036390">
    <property type="entry name" value="WH_DNA-bd_sf"/>
</dbReference>
<dbReference type="OrthoDB" id="9028214at2"/>
<dbReference type="SUPFAM" id="SSF48008">
    <property type="entry name" value="GntR ligand-binding domain-like"/>
    <property type="match status" value="1"/>
</dbReference>
<evidence type="ECO:0000313" key="6">
    <source>
        <dbReference type="Proteomes" id="UP000284202"/>
    </source>
</evidence>
<evidence type="ECO:0000259" key="4">
    <source>
        <dbReference type="PROSITE" id="PS50949"/>
    </source>
</evidence>
<dbReference type="Proteomes" id="UP000284202">
    <property type="component" value="Unassembled WGS sequence"/>
</dbReference>
<proteinExistence type="predicted"/>
<protein>
    <submittedName>
        <fullName evidence="5">FadR family transcriptional regulator</fullName>
    </submittedName>
</protein>
<dbReference type="PANTHER" id="PTHR43537">
    <property type="entry name" value="TRANSCRIPTIONAL REGULATOR, GNTR FAMILY"/>
    <property type="match status" value="1"/>
</dbReference>
<dbReference type="Pfam" id="PF00392">
    <property type="entry name" value="GntR"/>
    <property type="match status" value="1"/>
</dbReference>
<keyword evidence="1" id="KW-0805">Transcription regulation</keyword>
<dbReference type="SUPFAM" id="SSF46785">
    <property type="entry name" value="Winged helix' DNA-binding domain"/>
    <property type="match status" value="1"/>
</dbReference>
<dbReference type="AlphaFoldDB" id="A0A418SZU4"/>
<dbReference type="PRINTS" id="PR00035">
    <property type="entry name" value="HTHGNTR"/>
</dbReference>
<dbReference type="InterPro" id="IPR008920">
    <property type="entry name" value="TF_FadR/GntR_C"/>
</dbReference>
<dbReference type="InterPro" id="IPR000524">
    <property type="entry name" value="Tscrpt_reg_HTH_GntR"/>
</dbReference>
<feature type="domain" description="HTH gntR-type" evidence="4">
    <location>
        <begin position="30"/>
        <end position="98"/>
    </location>
</feature>
<evidence type="ECO:0000313" key="5">
    <source>
        <dbReference type="EMBL" id="RJE86455.1"/>
    </source>
</evidence>
<dbReference type="PROSITE" id="PS50949">
    <property type="entry name" value="HTH_GNTR"/>
    <property type="match status" value="1"/>
</dbReference>
<organism evidence="5 6">
    <name type="scientific">Paracoccus onubensis</name>
    <dbReference type="NCBI Taxonomy" id="1675788"/>
    <lineage>
        <taxon>Bacteria</taxon>
        <taxon>Pseudomonadati</taxon>
        <taxon>Pseudomonadota</taxon>
        <taxon>Alphaproteobacteria</taxon>
        <taxon>Rhodobacterales</taxon>
        <taxon>Paracoccaceae</taxon>
        <taxon>Paracoccus</taxon>
    </lineage>
</organism>
<comment type="caution">
    <text evidence="5">The sequence shown here is derived from an EMBL/GenBank/DDBJ whole genome shotgun (WGS) entry which is preliminary data.</text>
</comment>
<dbReference type="SMART" id="SM00345">
    <property type="entry name" value="HTH_GNTR"/>
    <property type="match status" value="1"/>
</dbReference>
<evidence type="ECO:0000256" key="3">
    <source>
        <dbReference type="ARBA" id="ARBA00023163"/>
    </source>
</evidence>
<dbReference type="GO" id="GO:0003700">
    <property type="term" value="F:DNA-binding transcription factor activity"/>
    <property type="evidence" value="ECO:0007669"/>
    <property type="project" value="InterPro"/>
</dbReference>
<evidence type="ECO:0000256" key="2">
    <source>
        <dbReference type="ARBA" id="ARBA00023125"/>
    </source>
</evidence>
<keyword evidence="2" id="KW-0238">DNA-binding</keyword>
<reference evidence="6" key="1">
    <citation type="submission" date="2018-09" db="EMBL/GenBank/DDBJ databases">
        <title>Acidovorax cavernicola nov. sp. isolated from Gruta de las Maravillas (Aracena, Spain).</title>
        <authorList>
            <person name="Jurado V."/>
            <person name="Gutierrez-Patricio S."/>
            <person name="Gonzalez-Pimentel J.L."/>
            <person name="Miller A.Z."/>
            <person name="Laiz L."/>
            <person name="Saiz-Jimenez C."/>
        </authorList>
    </citation>
    <scope>NUCLEOTIDE SEQUENCE [LARGE SCALE GENOMIC DNA]</scope>
    <source>
        <strain evidence="6">1011MAR3C25</strain>
    </source>
</reference>
<dbReference type="CDD" id="cd07377">
    <property type="entry name" value="WHTH_GntR"/>
    <property type="match status" value="1"/>
</dbReference>
<name>A0A418SZU4_9RHOB</name>
<dbReference type="InterPro" id="IPR036388">
    <property type="entry name" value="WH-like_DNA-bd_sf"/>
</dbReference>
<dbReference type="Gene3D" id="1.10.10.10">
    <property type="entry name" value="Winged helix-like DNA-binding domain superfamily/Winged helix DNA-binding domain"/>
    <property type="match status" value="1"/>
</dbReference>
<evidence type="ECO:0000256" key="1">
    <source>
        <dbReference type="ARBA" id="ARBA00023015"/>
    </source>
</evidence>
<dbReference type="InterPro" id="IPR011711">
    <property type="entry name" value="GntR_C"/>
</dbReference>
<dbReference type="SMART" id="SM00895">
    <property type="entry name" value="FCD"/>
    <property type="match status" value="1"/>
</dbReference>
<dbReference type="Gene3D" id="1.20.120.530">
    <property type="entry name" value="GntR ligand-binding domain-like"/>
    <property type="match status" value="1"/>
</dbReference>
<keyword evidence="3" id="KW-0804">Transcription</keyword>
<dbReference type="Pfam" id="PF07729">
    <property type="entry name" value="FCD"/>
    <property type="match status" value="1"/>
</dbReference>
<keyword evidence="6" id="KW-1185">Reference proteome</keyword>
<dbReference type="GO" id="GO:0003677">
    <property type="term" value="F:DNA binding"/>
    <property type="evidence" value="ECO:0007669"/>
    <property type="project" value="UniProtKB-KW"/>
</dbReference>
<dbReference type="PANTHER" id="PTHR43537:SF5">
    <property type="entry name" value="UXU OPERON TRANSCRIPTIONAL REGULATOR"/>
    <property type="match status" value="1"/>
</dbReference>
<gene>
    <name evidence="5" type="ORF">D3P04_06925</name>
</gene>
<sequence>MRPAWPRGAGSVRCWGRLIGKGCRMLGKRESLSSQLKNELRQKIEDGTYKPGDRIPTEGELCAEYGVSRTVVREAVASLRADGLLLPRQGIGVFVNETLTLRPFAISMLPDAAVKEIVHILELRLSVELEAAAMAATRRTEKQLEDIRIAHNRIEALESSDGTNSGQLDFNFHKMIARASNNPYFEKFLEFLGPQIIPRLRIHAGDGDAMRRKWQAEHLALIAAIECGNAEAARNAMRDHLRDSLERYRNSKSAGA</sequence>
<dbReference type="EMBL" id="QZCG01000004">
    <property type="protein sequence ID" value="RJE86455.1"/>
    <property type="molecule type" value="Genomic_DNA"/>
</dbReference>
<accession>A0A418SZU4</accession>